<keyword evidence="15" id="KW-1185">Reference proteome</keyword>
<evidence type="ECO:0000256" key="3">
    <source>
        <dbReference type="ARBA" id="ARBA00010544"/>
    </source>
</evidence>
<feature type="transmembrane region" description="Helical" evidence="13">
    <location>
        <begin position="47"/>
        <end position="68"/>
    </location>
</feature>
<dbReference type="OrthoDB" id="9799895at2"/>
<reference evidence="14 15" key="1">
    <citation type="submission" date="2012-06" db="EMBL/GenBank/DDBJ databases">
        <title>Complete sequence of Thiocystis violascens DSM 198.</title>
        <authorList>
            <consortium name="US DOE Joint Genome Institute"/>
            <person name="Lucas S."/>
            <person name="Han J."/>
            <person name="Lapidus A."/>
            <person name="Cheng J.-F."/>
            <person name="Goodwin L."/>
            <person name="Pitluck S."/>
            <person name="Peters L."/>
            <person name="Ovchinnikova G."/>
            <person name="Teshima H."/>
            <person name="Detter J.C."/>
            <person name="Han C."/>
            <person name="Tapia R."/>
            <person name="Land M."/>
            <person name="Hauser L."/>
            <person name="Kyrpides N."/>
            <person name="Ivanova N."/>
            <person name="Pagani I."/>
            <person name="Vogl K."/>
            <person name="Liu Z."/>
            <person name="Frigaard N.-U."/>
            <person name="Bryant D."/>
            <person name="Woyke T."/>
        </authorList>
    </citation>
    <scope>NUCLEOTIDE SEQUENCE [LARGE SCALE GENOMIC DNA]</scope>
    <source>
        <strain evidence="15">ATCC 17096 / DSM 198 / 6111</strain>
    </source>
</reference>
<keyword evidence="5 12" id="KW-0813">Transport</keyword>
<keyword evidence="9 12" id="KW-0201">Cytochrome c-type biogenesis</keyword>
<dbReference type="PRINTS" id="PR01414">
    <property type="entry name" value="CCMBBIOGNSIS"/>
</dbReference>
<evidence type="ECO:0000256" key="11">
    <source>
        <dbReference type="ARBA" id="ARBA00023136"/>
    </source>
</evidence>
<evidence type="ECO:0000256" key="2">
    <source>
        <dbReference type="ARBA" id="ARBA00004429"/>
    </source>
</evidence>
<evidence type="ECO:0000256" key="9">
    <source>
        <dbReference type="ARBA" id="ARBA00022748"/>
    </source>
</evidence>
<dbReference type="HOGENOM" id="CLU_079069_1_0_6"/>
<dbReference type="InterPro" id="IPR003544">
    <property type="entry name" value="Cyt_c_biogenesis_CcmB"/>
</dbReference>
<feature type="transmembrane region" description="Helical" evidence="13">
    <location>
        <begin position="91"/>
        <end position="116"/>
    </location>
</feature>
<dbReference type="GO" id="GO:0017004">
    <property type="term" value="P:cytochrome complex assembly"/>
    <property type="evidence" value="ECO:0007669"/>
    <property type="project" value="UniProtKB-KW"/>
</dbReference>
<comment type="similarity">
    <text evidence="3 12">Belongs to the CcmB/CycW/HelB family.</text>
</comment>
<evidence type="ECO:0000256" key="6">
    <source>
        <dbReference type="ARBA" id="ARBA00022475"/>
    </source>
</evidence>
<evidence type="ECO:0000256" key="8">
    <source>
        <dbReference type="ARBA" id="ARBA00022692"/>
    </source>
</evidence>
<dbReference type="InterPro" id="IPR026031">
    <property type="entry name" value="Cyt_c_CcmB_bac"/>
</dbReference>
<evidence type="ECO:0000256" key="10">
    <source>
        <dbReference type="ARBA" id="ARBA00022989"/>
    </source>
</evidence>
<feature type="transmembrane region" description="Helical" evidence="13">
    <location>
        <begin position="21"/>
        <end position="41"/>
    </location>
</feature>
<keyword evidence="8 13" id="KW-0812">Transmembrane</keyword>
<dbReference type="eggNOG" id="COG2386">
    <property type="taxonomic scope" value="Bacteria"/>
</dbReference>
<comment type="subcellular location">
    <subcellularLocation>
        <location evidence="2">Cell inner membrane</location>
        <topology evidence="2">Multi-pass membrane protein</topology>
    </subcellularLocation>
</comment>
<dbReference type="KEGG" id="tvi:Thivi_3062"/>
<dbReference type="GO" id="GO:0005886">
    <property type="term" value="C:plasma membrane"/>
    <property type="evidence" value="ECO:0007669"/>
    <property type="project" value="UniProtKB-SubCell"/>
</dbReference>
<dbReference type="PANTHER" id="PTHR30070">
    <property type="entry name" value="HEME EXPORTER PROTEIN B"/>
    <property type="match status" value="1"/>
</dbReference>
<dbReference type="AlphaFoldDB" id="I3YD74"/>
<feature type="transmembrane region" description="Helical" evidence="13">
    <location>
        <begin position="161"/>
        <end position="180"/>
    </location>
</feature>
<evidence type="ECO:0000313" key="14">
    <source>
        <dbReference type="EMBL" id="AFL74942.1"/>
    </source>
</evidence>
<dbReference type="PANTHER" id="PTHR30070:SF1">
    <property type="entry name" value="CYTOCHROME C BIOGENESIS B-RELATED"/>
    <property type="match status" value="1"/>
</dbReference>
<dbReference type="NCBIfam" id="TIGR01190">
    <property type="entry name" value="ccmB"/>
    <property type="match status" value="1"/>
</dbReference>
<proteinExistence type="inferred from homology"/>
<name>I3YD74_THIV6</name>
<evidence type="ECO:0000256" key="1">
    <source>
        <dbReference type="ARBA" id="ARBA00002442"/>
    </source>
</evidence>
<comment type="function">
    <text evidence="1 12">Required for the export of heme to the periplasm for the biogenesis of c-type cytochromes.</text>
</comment>
<feature type="transmembrane region" description="Helical" evidence="13">
    <location>
        <begin position="192"/>
        <end position="218"/>
    </location>
</feature>
<keyword evidence="6 12" id="KW-1003">Cell membrane</keyword>
<dbReference type="STRING" id="765911.Thivi_3062"/>
<evidence type="ECO:0000313" key="15">
    <source>
        <dbReference type="Proteomes" id="UP000006062"/>
    </source>
</evidence>
<accession>I3YD74</accession>
<feature type="transmembrane region" description="Helical" evidence="13">
    <location>
        <begin position="128"/>
        <end position="154"/>
    </location>
</feature>
<dbReference type="GO" id="GO:1903607">
    <property type="term" value="P:cytochrome c biosynthetic process"/>
    <property type="evidence" value="ECO:0007669"/>
    <property type="project" value="TreeGrafter"/>
</dbReference>
<keyword evidence="11 12" id="KW-0472">Membrane</keyword>
<evidence type="ECO:0000256" key="4">
    <source>
        <dbReference type="ARBA" id="ARBA00016452"/>
    </source>
</evidence>
<protein>
    <recommendedName>
        <fullName evidence="4 12">Heme exporter protein B</fullName>
    </recommendedName>
</protein>
<dbReference type="EMBL" id="CP003154">
    <property type="protein sequence ID" value="AFL74942.1"/>
    <property type="molecule type" value="Genomic_DNA"/>
</dbReference>
<dbReference type="GO" id="GO:0015232">
    <property type="term" value="F:heme transmembrane transporter activity"/>
    <property type="evidence" value="ECO:0007669"/>
    <property type="project" value="InterPro"/>
</dbReference>
<evidence type="ECO:0000256" key="5">
    <source>
        <dbReference type="ARBA" id="ARBA00022448"/>
    </source>
</evidence>
<organism evidence="14 15">
    <name type="scientific">Thiocystis violascens (strain ATCC 17096 / DSM 198 / 6111)</name>
    <name type="common">Chromatium violascens</name>
    <dbReference type="NCBI Taxonomy" id="765911"/>
    <lineage>
        <taxon>Bacteria</taxon>
        <taxon>Pseudomonadati</taxon>
        <taxon>Pseudomonadota</taxon>
        <taxon>Gammaproteobacteria</taxon>
        <taxon>Chromatiales</taxon>
        <taxon>Chromatiaceae</taxon>
        <taxon>Thiocystis</taxon>
    </lineage>
</organism>
<sequence length="223" mass="23721">MLRVFWCILIRDLTLALRRRTDVLTTLFFFVIVVSLFPLGVGTEHQVLRILGPGVVWVAALLASMLALERLFAADYEDGTLEQMLLTAQPLALLVLAKIAAHWLLTGLPLVLIAPLVGMQYHLSETAIGVMMFSLLLGTPILSLIGAIGAALTLGLRGGGILLSLLILPLYIPVLVYGAGAVEVSTIDLADIGPYLSLLGAFLVVALIFAPVASAAALRISIE</sequence>
<keyword evidence="10 13" id="KW-1133">Transmembrane helix</keyword>
<evidence type="ECO:0000256" key="12">
    <source>
        <dbReference type="PIRNR" id="PIRNR002764"/>
    </source>
</evidence>
<dbReference type="PIRSF" id="PIRSF002764">
    <property type="entry name" value="CcmB"/>
    <property type="match status" value="1"/>
</dbReference>
<gene>
    <name evidence="14" type="ordered locus">Thivi_3062</name>
</gene>
<dbReference type="Pfam" id="PF03379">
    <property type="entry name" value="CcmB"/>
    <property type="match status" value="1"/>
</dbReference>
<dbReference type="Proteomes" id="UP000006062">
    <property type="component" value="Chromosome"/>
</dbReference>
<evidence type="ECO:0000256" key="7">
    <source>
        <dbReference type="ARBA" id="ARBA00022519"/>
    </source>
</evidence>
<keyword evidence="7 12" id="KW-0997">Cell inner membrane</keyword>
<dbReference type="RefSeq" id="WP_014779357.1">
    <property type="nucleotide sequence ID" value="NC_018012.1"/>
</dbReference>
<evidence type="ECO:0000256" key="13">
    <source>
        <dbReference type="SAM" id="Phobius"/>
    </source>
</evidence>